<organism evidence="3 4">
    <name type="scientific">Nonomuraea terrae</name>
    <dbReference type="NCBI Taxonomy" id="2530383"/>
    <lineage>
        <taxon>Bacteria</taxon>
        <taxon>Bacillati</taxon>
        <taxon>Actinomycetota</taxon>
        <taxon>Actinomycetes</taxon>
        <taxon>Streptosporangiales</taxon>
        <taxon>Streptosporangiaceae</taxon>
        <taxon>Nonomuraea</taxon>
    </lineage>
</organism>
<dbReference type="RefSeq" id="WP_132610792.1">
    <property type="nucleotide sequence ID" value="NZ_SMKQ01000018.1"/>
</dbReference>
<dbReference type="EMBL" id="SMKQ01000018">
    <property type="protein sequence ID" value="TDD52055.1"/>
    <property type="molecule type" value="Genomic_DNA"/>
</dbReference>
<dbReference type="Proteomes" id="UP000295302">
    <property type="component" value="Unassembled WGS sequence"/>
</dbReference>
<dbReference type="Pfam" id="PF00440">
    <property type="entry name" value="TetR_N"/>
    <property type="match status" value="1"/>
</dbReference>
<dbReference type="OrthoDB" id="2356263at2"/>
<keyword evidence="1" id="KW-0238">DNA-binding</keyword>
<dbReference type="AlphaFoldDB" id="A0A4R4Z286"/>
<dbReference type="SUPFAM" id="SSF48498">
    <property type="entry name" value="Tetracyclin repressor-like, C-terminal domain"/>
    <property type="match status" value="1"/>
</dbReference>
<comment type="caution">
    <text evidence="3">The sequence shown here is derived from an EMBL/GenBank/DDBJ whole genome shotgun (WGS) entry which is preliminary data.</text>
</comment>
<name>A0A4R4Z286_9ACTN</name>
<protein>
    <submittedName>
        <fullName evidence="3">TetR/AcrR family transcriptional regulator</fullName>
    </submittedName>
</protein>
<evidence type="ECO:0000256" key="1">
    <source>
        <dbReference type="ARBA" id="ARBA00023125"/>
    </source>
</evidence>
<dbReference type="InterPro" id="IPR050109">
    <property type="entry name" value="HTH-type_TetR-like_transc_reg"/>
</dbReference>
<dbReference type="PANTHER" id="PTHR30055:SF219">
    <property type="entry name" value="TRANSCRIPTIONAL REGULATORY PROTEIN"/>
    <property type="match status" value="1"/>
</dbReference>
<dbReference type="SUPFAM" id="SSF46689">
    <property type="entry name" value="Homeodomain-like"/>
    <property type="match status" value="1"/>
</dbReference>
<dbReference type="PANTHER" id="PTHR30055">
    <property type="entry name" value="HTH-TYPE TRANSCRIPTIONAL REGULATOR RUTR"/>
    <property type="match status" value="1"/>
</dbReference>
<proteinExistence type="predicted"/>
<keyword evidence="4" id="KW-1185">Reference proteome</keyword>
<gene>
    <name evidence="3" type="ORF">E1286_09515</name>
</gene>
<dbReference type="InterPro" id="IPR009057">
    <property type="entry name" value="Homeodomain-like_sf"/>
</dbReference>
<reference evidence="3 4" key="1">
    <citation type="submission" date="2019-03" db="EMBL/GenBank/DDBJ databases">
        <title>Draft genome sequences of novel Actinobacteria.</title>
        <authorList>
            <person name="Sahin N."/>
            <person name="Ay H."/>
            <person name="Saygin H."/>
        </authorList>
    </citation>
    <scope>NUCLEOTIDE SEQUENCE [LARGE SCALE GENOMIC DNA]</scope>
    <source>
        <strain evidence="3 4">CH32</strain>
    </source>
</reference>
<evidence type="ECO:0000259" key="2">
    <source>
        <dbReference type="Pfam" id="PF00440"/>
    </source>
</evidence>
<sequence>MGNREDLIDGAKRCLYSKGYARTTLRDIADAAGGVGAGCVGYHFGSKEALLNEALSQAARDWAEELTQALAAVPVDPGADSLQRFETAWAQIIKSFETHRPLWAATFDALGQSAHAEEVRRHLAAGLEQVRLGLADVLGGLGPDHPDAWLVGGFYEALLTGVMAQYLVDPGRAPSSHDLATALAVITAPRPTARPPMSVRDVPEERPS</sequence>
<dbReference type="Gene3D" id="1.10.357.10">
    <property type="entry name" value="Tetracycline Repressor, domain 2"/>
    <property type="match status" value="1"/>
</dbReference>
<dbReference type="InterPro" id="IPR036271">
    <property type="entry name" value="Tet_transcr_reg_TetR-rel_C_sf"/>
</dbReference>
<evidence type="ECO:0000313" key="4">
    <source>
        <dbReference type="Proteomes" id="UP000295302"/>
    </source>
</evidence>
<dbReference type="GO" id="GO:0003700">
    <property type="term" value="F:DNA-binding transcription factor activity"/>
    <property type="evidence" value="ECO:0007669"/>
    <property type="project" value="TreeGrafter"/>
</dbReference>
<dbReference type="InterPro" id="IPR001647">
    <property type="entry name" value="HTH_TetR"/>
</dbReference>
<evidence type="ECO:0000313" key="3">
    <source>
        <dbReference type="EMBL" id="TDD52055.1"/>
    </source>
</evidence>
<accession>A0A4R4Z286</accession>
<feature type="domain" description="HTH tetR-type" evidence="2">
    <location>
        <begin position="7"/>
        <end position="54"/>
    </location>
</feature>
<dbReference type="GO" id="GO:0000976">
    <property type="term" value="F:transcription cis-regulatory region binding"/>
    <property type="evidence" value="ECO:0007669"/>
    <property type="project" value="TreeGrafter"/>
</dbReference>